<accession>A0A1Q4VD58</accession>
<comment type="caution">
    <text evidence="1">The sequence shown here is derived from an EMBL/GenBank/DDBJ whole genome shotgun (WGS) entry which is preliminary data.</text>
</comment>
<keyword evidence="2" id="KW-1185">Reference proteome</keyword>
<dbReference type="EMBL" id="LFBV01000001">
    <property type="protein sequence ID" value="OKH95755.1"/>
    <property type="molecule type" value="Genomic_DNA"/>
</dbReference>
<name>A0A1Q4VD58_9ACTN</name>
<sequence>MLTSAAADLATDSQRGVYRCRAAAYFQQEASPIPLGSHDAMSPRLALRWLRERVTNVTDQLDNAYAQPGRFWLRDETERDRALAYLTGGMAYQLTLHDESTRYVLMACPPGAAA</sequence>
<gene>
    <name evidence="1" type="ORF">AB852_03105</name>
</gene>
<evidence type="ECO:0000313" key="2">
    <source>
        <dbReference type="Proteomes" id="UP000186455"/>
    </source>
</evidence>
<dbReference type="Proteomes" id="UP000186455">
    <property type="component" value="Unassembled WGS sequence"/>
</dbReference>
<dbReference type="STRING" id="1048205.AB852_03105"/>
<evidence type="ECO:0000313" key="1">
    <source>
        <dbReference type="EMBL" id="OKH95755.1"/>
    </source>
</evidence>
<proteinExistence type="predicted"/>
<organism evidence="1 2">
    <name type="scientific">Streptomyces uncialis</name>
    <dbReference type="NCBI Taxonomy" id="1048205"/>
    <lineage>
        <taxon>Bacteria</taxon>
        <taxon>Bacillati</taxon>
        <taxon>Actinomycetota</taxon>
        <taxon>Actinomycetes</taxon>
        <taxon>Kitasatosporales</taxon>
        <taxon>Streptomycetaceae</taxon>
        <taxon>Streptomyces</taxon>
    </lineage>
</organism>
<protein>
    <submittedName>
        <fullName evidence="1">Uncharacterized protein</fullName>
    </submittedName>
</protein>
<reference evidence="1 2" key="1">
    <citation type="submission" date="2015-06" db="EMBL/GenBank/DDBJ databases">
        <title>Cloning and characterization of the uncialamcin biosynthetic gene cluster.</title>
        <authorList>
            <person name="Yan X."/>
            <person name="Huang T."/>
            <person name="Ge H."/>
            <person name="Shen B."/>
        </authorList>
    </citation>
    <scope>NUCLEOTIDE SEQUENCE [LARGE SCALE GENOMIC DNA]</scope>
    <source>
        <strain evidence="1 2">DCA2648</strain>
    </source>
</reference>
<dbReference type="AlphaFoldDB" id="A0A1Q4VD58"/>